<dbReference type="PANTHER" id="PTHR22939:SF129">
    <property type="entry name" value="SERINE PROTEASE HTRA2, MITOCHONDRIAL"/>
    <property type="match status" value="1"/>
</dbReference>
<gene>
    <name evidence="7" type="ORF">Lac1_28440</name>
</gene>
<keyword evidence="8" id="KW-1185">Reference proteome</keyword>
<organism evidence="7 8">
    <name type="scientific">Claveliimonas bilis</name>
    <dbReference type="NCBI Taxonomy" id="3028070"/>
    <lineage>
        <taxon>Bacteria</taxon>
        <taxon>Bacillati</taxon>
        <taxon>Bacillota</taxon>
        <taxon>Clostridia</taxon>
        <taxon>Lachnospirales</taxon>
        <taxon>Lachnospiraceae</taxon>
        <taxon>Claveliimonas</taxon>
    </lineage>
</organism>
<keyword evidence="5" id="KW-1133">Transmembrane helix</keyword>
<dbReference type="EMBL" id="AP027742">
    <property type="protein sequence ID" value="BDZ78661.1"/>
    <property type="molecule type" value="Genomic_DNA"/>
</dbReference>
<dbReference type="SUPFAM" id="SSF50494">
    <property type="entry name" value="Trypsin-like serine proteases"/>
    <property type="match status" value="1"/>
</dbReference>
<dbReference type="PANTHER" id="PTHR22939">
    <property type="entry name" value="SERINE PROTEASE FAMILY S1C HTRA-RELATED"/>
    <property type="match status" value="1"/>
</dbReference>
<evidence type="ECO:0000313" key="7">
    <source>
        <dbReference type="EMBL" id="BDZ78661.1"/>
    </source>
</evidence>
<sequence>MGYQEEPEEKKDDYAFLQETIKDENGGHNKLRNIVLKYAGLGLVFGLAACIGFCALKPWAEEKFAGNPQKITIPEEEEEETEAEGQGETQEAQTLTVEDYEEMNRALINIGNTVNRSIVEIRAEGSGKESDEEPAVSSAAGVLFEDNGTELLILGSSRVLSGSANITVKLADGKTYPASLKKRDDNLGIAVLAVAKNTVSESAWNQIQIATLGSSNSILKGEVILALGSPFGYYGGMGIGIAASTANRVMKYDGQYDLICTDIPSSQAGTGILADTDGQIVGIIDQTLLGEEGQGQVIAYGISDLKKAVEFLSNNKAVPYLGILSVTVTEDLAEQQGLPEGIYVQEVAADSPAMKAGIQSGDVITRIGKTSISTLSGYTNALMELDAGKEIKVEGKRQGNGGYVDIDFTVAIGSKE</sequence>
<name>A0ABN6YZ41_9FIRM</name>
<dbReference type="InterPro" id="IPR001478">
    <property type="entry name" value="PDZ"/>
</dbReference>
<comment type="similarity">
    <text evidence="1">Belongs to the peptidase S1C family.</text>
</comment>
<evidence type="ECO:0000256" key="2">
    <source>
        <dbReference type="ARBA" id="ARBA00022670"/>
    </source>
</evidence>
<dbReference type="InterPro" id="IPR001940">
    <property type="entry name" value="Peptidase_S1C"/>
</dbReference>
<dbReference type="Gene3D" id="2.30.42.10">
    <property type="match status" value="1"/>
</dbReference>
<dbReference type="InterPro" id="IPR036034">
    <property type="entry name" value="PDZ_sf"/>
</dbReference>
<protein>
    <recommendedName>
        <fullName evidence="6">PDZ domain-containing protein</fullName>
    </recommendedName>
</protein>
<feature type="transmembrane region" description="Helical" evidence="5">
    <location>
        <begin position="38"/>
        <end position="60"/>
    </location>
</feature>
<dbReference type="PRINTS" id="PR00834">
    <property type="entry name" value="PROTEASES2C"/>
</dbReference>
<feature type="compositionally biased region" description="Acidic residues" evidence="4">
    <location>
        <begin position="74"/>
        <end position="85"/>
    </location>
</feature>
<keyword evidence="5" id="KW-0472">Membrane</keyword>
<evidence type="ECO:0000313" key="8">
    <source>
        <dbReference type="Proteomes" id="UP001305815"/>
    </source>
</evidence>
<dbReference type="RefSeq" id="WP_316265735.1">
    <property type="nucleotide sequence ID" value="NZ_AP027742.1"/>
</dbReference>
<dbReference type="InterPro" id="IPR009003">
    <property type="entry name" value="Peptidase_S1_PA"/>
</dbReference>
<dbReference type="SUPFAM" id="SSF50156">
    <property type="entry name" value="PDZ domain-like"/>
    <property type="match status" value="1"/>
</dbReference>
<feature type="region of interest" description="Disordered" evidence="4">
    <location>
        <begin position="67"/>
        <end position="93"/>
    </location>
</feature>
<keyword evidence="5" id="KW-0812">Transmembrane</keyword>
<evidence type="ECO:0000256" key="5">
    <source>
        <dbReference type="SAM" id="Phobius"/>
    </source>
</evidence>
<dbReference type="Pfam" id="PF13365">
    <property type="entry name" value="Trypsin_2"/>
    <property type="match status" value="1"/>
</dbReference>
<accession>A0ABN6YZ41</accession>
<keyword evidence="2" id="KW-0645">Protease</keyword>
<evidence type="ECO:0000256" key="1">
    <source>
        <dbReference type="ARBA" id="ARBA00010541"/>
    </source>
</evidence>
<evidence type="ECO:0000259" key="6">
    <source>
        <dbReference type="PROSITE" id="PS50106"/>
    </source>
</evidence>
<proteinExistence type="inferred from homology"/>
<evidence type="ECO:0000256" key="4">
    <source>
        <dbReference type="SAM" id="MobiDB-lite"/>
    </source>
</evidence>
<dbReference type="Gene3D" id="2.40.10.10">
    <property type="entry name" value="Trypsin-like serine proteases"/>
    <property type="match status" value="2"/>
</dbReference>
<keyword evidence="3" id="KW-0378">Hydrolase</keyword>
<evidence type="ECO:0000256" key="3">
    <source>
        <dbReference type="ARBA" id="ARBA00022801"/>
    </source>
</evidence>
<dbReference type="PROSITE" id="PS50106">
    <property type="entry name" value="PDZ"/>
    <property type="match status" value="1"/>
</dbReference>
<dbReference type="SMART" id="SM00228">
    <property type="entry name" value="PDZ"/>
    <property type="match status" value="1"/>
</dbReference>
<feature type="domain" description="PDZ" evidence="6">
    <location>
        <begin position="308"/>
        <end position="376"/>
    </location>
</feature>
<dbReference type="Pfam" id="PF13180">
    <property type="entry name" value="PDZ_2"/>
    <property type="match status" value="1"/>
</dbReference>
<reference evidence="8" key="1">
    <citation type="journal article" date="2023" name="Int. J. Syst. Evol. Microbiol.">
        <title>Claveliimonas bilis gen. nov., sp. nov., deoxycholic acid-producing bacteria isolated from human faeces, and reclassification of Sellimonas monacensis Zenner et al. 2021 as Claveliimonas monacensis comb. nov.</title>
        <authorList>
            <person name="Hisatomi A."/>
            <person name="Kastawa N.W.E.P.G."/>
            <person name="Song I."/>
            <person name="Ohkuma M."/>
            <person name="Fukiya S."/>
            <person name="Sakamoto M."/>
        </authorList>
    </citation>
    <scope>NUCLEOTIDE SEQUENCE [LARGE SCALE GENOMIC DNA]</scope>
    <source>
        <strain evidence="8">12BBH14</strain>
    </source>
</reference>
<dbReference type="InterPro" id="IPR043504">
    <property type="entry name" value="Peptidase_S1_PA_chymotrypsin"/>
</dbReference>
<dbReference type="Proteomes" id="UP001305815">
    <property type="component" value="Chromosome"/>
</dbReference>